<evidence type="ECO:0000259" key="2">
    <source>
        <dbReference type="Pfam" id="PF13883"/>
    </source>
</evidence>
<dbReference type="AlphaFoldDB" id="A0A081NL39"/>
<organism evidence="3 4">
    <name type="scientific">Endozoicomonas numazuensis</name>
    <dbReference type="NCBI Taxonomy" id="1137799"/>
    <lineage>
        <taxon>Bacteria</taxon>
        <taxon>Pseudomonadati</taxon>
        <taxon>Pseudomonadota</taxon>
        <taxon>Gammaproteobacteria</taxon>
        <taxon>Oceanospirillales</taxon>
        <taxon>Endozoicomonadaceae</taxon>
        <taxon>Endozoicomonas</taxon>
    </lineage>
</organism>
<dbReference type="InterPro" id="IPR055343">
    <property type="entry name" value="CREG_beta-barrel"/>
</dbReference>
<evidence type="ECO:0000259" key="1">
    <source>
        <dbReference type="Pfam" id="PF10615"/>
    </source>
</evidence>
<accession>A0A081NL39</accession>
<dbReference type="EMBL" id="JOKH01000001">
    <property type="protein sequence ID" value="KEQ19162.1"/>
    <property type="molecule type" value="Genomic_DNA"/>
</dbReference>
<dbReference type="InterPro" id="IPR037119">
    <property type="entry name" value="Haem_oxidase_HugZ-like_sf"/>
</dbReference>
<dbReference type="Proteomes" id="UP000028073">
    <property type="component" value="Unassembled WGS sequence"/>
</dbReference>
<gene>
    <name evidence="3" type="ORF">GZ78_03965</name>
</gene>
<dbReference type="PANTHER" id="PTHR13343:SF17">
    <property type="entry name" value="CELLULAR REPRESSOR OF E1A-STIMULATED GENES, ISOFORM A"/>
    <property type="match status" value="1"/>
</dbReference>
<dbReference type="RefSeq" id="WP_034832831.1">
    <property type="nucleotide sequence ID" value="NZ_JOKH01000001.1"/>
</dbReference>
<dbReference type="eggNOG" id="COG0748">
    <property type="taxonomic scope" value="Bacteria"/>
</dbReference>
<dbReference type="OrthoDB" id="9776211at2"/>
<sequence>MEPKVQAAHDARNLLLNEYHGILSTHSDDVPGYPFGSVMPYCLDKQGNPIILISDLAQHTKNIEANPKVSLIITQSGVDDIHKAGRLTWIGDAEKVEADSDDAKEIEQRYYAFFPPAANYHKTHGFDFYRIHLKRARFIGGFGKIFWVKNELMTRENPFYGSAENGMVKHMNEDHVDAMVKYCKAADIEIPEGVEPKMAGVDATGMHLLLNDKLVRIPFPVEVEEPMAVRKTLVEMAKVA</sequence>
<dbReference type="STRING" id="1137799.GZ78_03965"/>
<evidence type="ECO:0000313" key="3">
    <source>
        <dbReference type="EMBL" id="KEQ19162.1"/>
    </source>
</evidence>
<dbReference type="InterPro" id="IPR019595">
    <property type="entry name" value="DUF2470"/>
</dbReference>
<dbReference type="PANTHER" id="PTHR13343">
    <property type="entry name" value="CREG1 PROTEIN"/>
    <property type="match status" value="1"/>
</dbReference>
<dbReference type="Pfam" id="PF13883">
    <property type="entry name" value="CREG_beta-barrel"/>
    <property type="match status" value="1"/>
</dbReference>
<protein>
    <submittedName>
        <fullName evidence="3">Heme iron utilization protein</fullName>
    </submittedName>
</protein>
<proteinExistence type="predicted"/>
<dbReference type="Gene3D" id="2.30.110.10">
    <property type="entry name" value="Electron Transport, Fmn-binding Protein, Chain A"/>
    <property type="match status" value="1"/>
</dbReference>
<dbReference type="Pfam" id="PF10615">
    <property type="entry name" value="DUF2470"/>
    <property type="match status" value="1"/>
</dbReference>
<comment type="caution">
    <text evidence="3">The sequence shown here is derived from an EMBL/GenBank/DDBJ whole genome shotgun (WGS) entry which is preliminary data.</text>
</comment>
<reference evidence="3 4" key="1">
    <citation type="submission" date="2014-06" db="EMBL/GenBank/DDBJ databases">
        <title>Whole Genome Sequences of Three Symbiotic Endozoicomonas Bacteria.</title>
        <authorList>
            <person name="Neave M.J."/>
            <person name="Apprill A."/>
            <person name="Voolstra C.R."/>
        </authorList>
    </citation>
    <scope>NUCLEOTIDE SEQUENCE [LARGE SCALE GENOMIC DNA]</scope>
    <source>
        <strain evidence="3 4">DSM 25634</strain>
    </source>
</reference>
<dbReference type="Gene3D" id="3.20.180.10">
    <property type="entry name" value="PNP-oxidase-like"/>
    <property type="match status" value="1"/>
</dbReference>
<name>A0A081NL39_9GAMM</name>
<dbReference type="SUPFAM" id="SSF50475">
    <property type="entry name" value="FMN-binding split barrel"/>
    <property type="match status" value="1"/>
</dbReference>
<keyword evidence="4" id="KW-1185">Reference proteome</keyword>
<dbReference type="InterPro" id="IPR012349">
    <property type="entry name" value="Split_barrel_FMN-bd"/>
</dbReference>
<feature type="domain" description="DUF2470" evidence="1">
    <location>
        <begin position="165"/>
        <end position="236"/>
    </location>
</feature>
<evidence type="ECO:0000313" key="4">
    <source>
        <dbReference type="Proteomes" id="UP000028073"/>
    </source>
</evidence>
<dbReference type="GO" id="GO:0005737">
    <property type="term" value="C:cytoplasm"/>
    <property type="evidence" value="ECO:0007669"/>
    <property type="project" value="UniProtKB-ARBA"/>
</dbReference>
<feature type="domain" description="CREG-like beta-barrel" evidence="2">
    <location>
        <begin position="5"/>
        <end position="151"/>
    </location>
</feature>